<reference evidence="1 2" key="1">
    <citation type="submission" date="2019-01" db="EMBL/GenBank/DDBJ databases">
        <title>High-quality-draft genome sequences of five non-tuberculosis mycobacteriaceae isolated from a nosocomial environment.</title>
        <authorList>
            <person name="Tiago I."/>
            <person name="Alarico S."/>
            <person name="Pereira S.G."/>
            <person name="Coelho C."/>
            <person name="Maranha A."/>
            <person name="Empadinhas N."/>
        </authorList>
    </citation>
    <scope>NUCLEOTIDE SEQUENCE [LARGE SCALE GENOMIC DNA]</scope>
    <source>
        <strain evidence="1 2">24AIII</strain>
    </source>
</reference>
<dbReference type="RefSeq" id="WP_133427602.1">
    <property type="nucleotide sequence ID" value="NZ_SDLO01000017.1"/>
</dbReference>
<proteinExistence type="predicted"/>
<dbReference type="Proteomes" id="UP000294929">
    <property type="component" value="Unassembled WGS sequence"/>
</dbReference>
<protein>
    <submittedName>
        <fullName evidence="1">Uncharacterized protein</fullName>
    </submittedName>
</protein>
<gene>
    <name evidence="1" type="ORF">EUA03_19230</name>
</gene>
<comment type="caution">
    <text evidence="1">The sequence shown here is derived from an EMBL/GenBank/DDBJ whole genome shotgun (WGS) entry which is preliminary data.</text>
</comment>
<accession>A0A4V3AVT4</accession>
<organism evidence="1 2">
    <name type="scientific">Mycolicibacterium mucogenicum</name>
    <name type="common">Mycobacterium mucogenicum</name>
    <dbReference type="NCBI Taxonomy" id="56689"/>
    <lineage>
        <taxon>Bacteria</taxon>
        <taxon>Bacillati</taxon>
        <taxon>Actinomycetota</taxon>
        <taxon>Actinomycetes</taxon>
        <taxon>Mycobacteriales</taxon>
        <taxon>Mycobacteriaceae</taxon>
        <taxon>Mycolicibacterium</taxon>
    </lineage>
</organism>
<name>A0A4V3AVT4_MYCMU</name>
<sequence>MAEWITLDSVIKCDHKGVIQNVNQQDWVTIDVPVLVDNDPEGRDIDWCPNSGPTIKKCGKTLKVAVGYSTWIRIDGHAVVLATLDGLTDGTPPGMVHYTVEDPKQMFVRADV</sequence>
<dbReference type="AlphaFoldDB" id="A0A4V3AVT4"/>
<dbReference type="EMBL" id="SDLO01000017">
    <property type="protein sequence ID" value="TDK86707.1"/>
    <property type="molecule type" value="Genomic_DNA"/>
</dbReference>
<evidence type="ECO:0000313" key="1">
    <source>
        <dbReference type="EMBL" id="TDK86707.1"/>
    </source>
</evidence>
<evidence type="ECO:0000313" key="2">
    <source>
        <dbReference type="Proteomes" id="UP000294929"/>
    </source>
</evidence>